<name>A0A4Y3KSK2_9CELL</name>
<dbReference type="RefSeq" id="WP_141372014.1">
    <property type="nucleotide sequence ID" value="NZ_BJLR01000009.1"/>
</dbReference>
<accession>A0A4Y3KSK2</accession>
<proteinExistence type="predicted"/>
<reference evidence="1" key="1">
    <citation type="submission" date="2019-06" db="EMBL/GenBank/DDBJ databases">
        <title>Whole genome shotgun sequence of Cellulomonas cellasea NBRC 3753.</title>
        <authorList>
            <person name="Hosoyama A."/>
            <person name="Uohara A."/>
            <person name="Ohji S."/>
            <person name="Ichikawa N."/>
        </authorList>
    </citation>
    <scope>NUCLEOTIDE SEQUENCE [LARGE SCALE GENOMIC DNA]</scope>
    <source>
        <strain evidence="1">NBRC 3753</strain>
    </source>
</reference>
<comment type="caution">
    <text evidence="1">The sequence shown here is derived from an EMBL/GenBank/DDBJ whole genome shotgun (WGS) entry which is preliminary data.</text>
</comment>
<evidence type="ECO:0000313" key="1">
    <source>
        <dbReference type="EMBL" id="GEA86963.1"/>
    </source>
</evidence>
<gene>
    <name evidence="1" type="ORF">CCE01nite_09120</name>
</gene>
<evidence type="ECO:0000313" key="2">
    <source>
        <dbReference type="Proteomes" id="UP000317046"/>
    </source>
</evidence>
<organism evidence="1 2">
    <name type="scientific">Cellulomonas cellasea</name>
    <dbReference type="NCBI Taxonomy" id="43670"/>
    <lineage>
        <taxon>Bacteria</taxon>
        <taxon>Bacillati</taxon>
        <taxon>Actinomycetota</taxon>
        <taxon>Actinomycetes</taxon>
        <taxon>Micrococcales</taxon>
        <taxon>Cellulomonadaceae</taxon>
        <taxon>Cellulomonas</taxon>
    </lineage>
</organism>
<dbReference type="AlphaFoldDB" id="A0A4Y3KSK2"/>
<dbReference type="EMBL" id="BJLR01000009">
    <property type="protein sequence ID" value="GEA86963.1"/>
    <property type="molecule type" value="Genomic_DNA"/>
</dbReference>
<keyword evidence="2" id="KW-1185">Reference proteome</keyword>
<sequence>MAEAWGGSGWSGGPPAGWTGGGAGAVAPFVARAAGTVHDAARRLVAAQHVDWVSDAATRYREALDEAHRQVLATAALVEAALEDVRAADRAAALHAIGLARAAAGVPGGAS</sequence>
<protein>
    <submittedName>
        <fullName evidence="1">Uncharacterized protein</fullName>
    </submittedName>
</protein>
<dbReference type="Proteomes" id="UP000317046">
    <property type="component" value="Unassembled WGS sequence"/>
</dbReference>